<dbReference type="KEGG" id="sgy:Sgly_0569"/>
<feature type="domain" description="Glycosyltransferase 2-like" evidence="1">
    <location>
        <begin position="44"/>
        <end position="192"/>
    </location>
</feature>
<dbReference type="Gene3D" id="3.40.50.150">
    <property type="entry name" value="Vaccinia Virus protein VP39"/>
    <property type="match status" value="1"/>
</dbReference>
<dbReference type="SUPFAM" id="SSF53448">
    <property type="entry name" value="Nucleotide-diphospho-sugar transferases"/>
    <property type="match status" value="1"/>
</dbReference>
<dbReference type="SUPFAM" id="SSF53335">
    <property type="entry name" value="S-adenosyl-L-methionine-dependent methyltransferases"/>
    <property type="match status" value="1"/>
</dbReference>
<dbReference type="GO" id="GO:0016740">
    <property type="term" value="F:transferase activity"/>
    <property type="evidence" value="ECO:0007669"/>
    <property type="project" value="UniProtKB-KW"/>
</dbReference>
<dbReference type="InterPro" id="IPR029063">
    <property type="entry name" value="SAM-dependent_MTases_sf"/>
</dbReference>
<evidence type="ECO:0000259" key="1">
    <source>
        <dbReference type="Pfam" id="PF00535"/>
    </source>
</evidence>
<accession>F0SZC8</accession>
<dbReference type="PANTHER" id="PTHR43179">
    <property type="entry name" value="RHAMNOSYLTRANSFERASE WBBL"/>
    <property type="match status" value="1"/>
</dbReference>
<reference evidence="3" key="2">
    <citation type="submission" date="2011-02" db="EMBL/GenBank/DDBJ databases">
        <title>The complete genome of Syntrophobotulus glycolicus DSM 8271.</title>
        <authorList>
            <person name="Lucas S."/>
            <person name="Copeland A."/>
            <person name="Lapidus A."/>
            <person name="Bruce D."/>
            <person name="Goodwin L."/>
            <person name="Pitluck S."/>
            <person name="Kyrpides N."/>
            <person name="Mavromatis K."/>
            <person name="Pagani I."/>
            <person name="Ivanova N."/>
            <person name="Mikhailova N."/>
            <person name="Chertkov O."/>
            <person name="Held B."/>
            <person name="Detter J.C."/>
            <person name="Tapia R."/>
            <person name="Han C."/>
            <person name="Land M."/>
            <person name="Hauser L."/>
            <person name="Markowitz V."/>
            <person name="Cheng J.-F."/>
            <person name="Hugenholtz P."/>
            <person name="Woyke T."/>
            <person name="Wu D."/>
            <person name="Spring S."/>
            <person name="Schroeder M."/>
            <person name="Brambilla E."/>
            <person name="Klenk H.-P."/>
            <person name="Eisen J.A."/>
        </authorList>
    </citation>
    <scope>NUCLEOTIDE SEQUENCE [LARGE SCALE GENOMIC DNA]</scope>
    <source>
        <strain evidence="3">DSM 8271 / FlGlyR</strain>
    </source>
</reference>
<evidence type="ECO:0000313" key="3">
    <source>
        <dbReference type="Proteomes" id="UP000007488"/>
    </source>
</evidence>
<dbReference type="OrthoDB" id="9771846at2"/>
<dbReference type="Pfam" id="PF00535">
    <property type="entry name" value="Glycos_transf_2"/>
    <property type="match status" value="1"/>
</dbReference>
<dbReference type="InterPro" id="IPR001173">
    <property type="entry name" value="Glyco_trans_2-like"/>
</dbReference>
<dbReference type="EMBL" id="CP002547">
    <property type="protein sequence ID" value="ADY54933.1"/>
    <property type="molecule type" value="Genomic_DNA"/>
</dbReference>
<reference evidence="2 3" key="1">
    <citation type="journal article" date="2011" name="Stand. Genomic Sci.">
        <title>Complete genome sequence of Syntrophobotulus glycolicus type strain (FlGlyR).</title>
        <authorList>
            <person name="Han C."/>
            <person name="Mwirichia R."/>
            <person name="Chertkov O."/>
            <person name="Held B."/>
            <person name="Lapidus A."/>
            <person name="Nolan M."/>
            <person name="Lucas S."/>
            <person name="Hammon N."/>
            <person name="Deshpande S."/>
            <person name="Cheng J.F."/>
            <person name="Tapia R."/>
            <person name="Goodwin L."/>
            <person name="Pitluck S."/>
            <person name="Huntemann M."/>
            <person name="Liolios K."/>
            <person name="Ivanova N."/>
            <person name="Pagani I."/>
            <person name="Mavromatis K."/>
            <person name="Ovchinikova G."/>
            <person name="Pati A."/>
            <person name="Chen A."/>
            <person name="Palaniappan K."/>
            <person name="Land M."/>
            <person name="Hauser L."/>
            <person name="Brambilla E.M."/>
            <person name="Rohde M."/>
            <person name="Spring S."/>
            <person name="Sikorski J."/>
            <person name="Goker M."/>
            <person name="Woyke T."/>
            <person name="Bristow J."/>
            <person name="Eisen J.A."/>
            <person name="Markowitz V."/>
            <person name="Hugenholtz P."/>
            <person name="Kyrpides N.C."/>
            <person name="Klenk H.P."/>
            <person name="Detter J.C."/>
        </authorList>
    </citation>
    <scope>NUCLEOTIDE SEQUENCE [LARGE SCALE GENOMIC DNA]</scope>
    <source>
        <strain evidence="3">DSM 8271 / FlGlyR</strain>
    </source>
</reference>
<keyword evidence="3" id="KW-1185">Reference proteome</keyword>
<dbReference type="Proteomes" id="UP000007488">
    <property type="component" value="Chromosome"/>
</dbReference>
<dbReference type="PANTHER" id="PTHR43179:SF7">
    <property type="entry name" value="RHAMNOSYLTRANSFERASE WBBL"/>
    <property type="match status" value="1"/>
</dbReference>
<organism evidence="2 3">
    <name type="scientific">Syntrophobotulus glycolicus (strain DSM 8271 / FlGlyR)</name>
    <dbReference type="NCBI Taxonomy" id="645991"/>
    <lineage>
        <taxon>Bacteria</taxon>
        <taxon>Bacillati</taxon>
        <taxon>Bacillota</taxon>
        <taxon>Clostridia</taxon>
        <taxon>Eubacteriales</taxon>
        <taxon>Desulfitobacteriaceae</taxon>
        <taxon>Syntrophobotulus</taxon>
    </lineage>
</organism>
<gene>
    <name evidence="2" type="ordered locus">Sgly_0569</name>
</gene>
<keyword evidence="2" id="KW-0808">Transferase</keyword>
<name>F0SZC8_SYNGF</name>
<dbReference type="AlphaFoldDB" id="F0SZC8"/>
<dbReference type="STRING" id="645991.Sgly_0569"/>
<evidence type="ECO:0000313" key="2">
    <source>
        <dbReference type="EMBL" id="ADY54933.1"/>
    </source>
</evidence>
<dbReference type="Gene3D" id="3.90.550.10">
    <property type="entry name" value="Spore Coat Polysaccharide Biosynthesis Protein SpsA, Chain A"/>
    <property type="match status" value="1"/>
</dbReference>
<dbReference type="HOGENOM" id="CLU_023845_1_0_9"/>
<sequence>MNTFVEPIILNTDSIEAPKVGNDLYTSRKNVYNELLDANAPTASIIVQAYNRLGKTKRCVENILKYTTDVSFELILVDNGSTDGTYEFFQSVDYHDKKIVRVTKNVGAAFPSFYLYNNFKGKYFVIVSNDIVVTHHWLSNLLTCFESDVRIGMVIPLSSNVSNLQDPGWRFDSLEEMEEVAKEYNHSNSLKWKERMRLITTIVIFSREILDIVGKTDAGYFHDFAEDDLAIRIRRAGYKLILCEDTYIHHDHDFRNMEDKDPVEFQNSLNMGRQNYKDKYHGLDAWDDVNNFERPLINMLPQPSAQNNCPQILGVDIRMGTPILEIKNKLRESGVLKTRSSAFTTKAIYYSELATICDGEVYSDRIDAIQEHFEAESFDYLILGEPVNLYPNPLNLIKKLLSLIKKGGKLLIKLRNTNDVRKLFTTLGRNDLCDTETPVDILIDDFIKILGSFRFANVQTGFEMHNIDKNIEDLITALIEGAQFAADSNESIVRLTIKDYLFYIEK</sequence>
<dbReference type="eggNOG" id="COG1216">
    <property type="taxonomic scope" value="Bacteria"/>
</dbReference>
<protein>
    <submittedName>
        <fullName evidence="2">Glycosyl transferase family 2</fullName>
    </submittedName>
</protein>
<dbReference type="RefSeq" id="WP_013623804.1">
    <property type="nucleotide sequence ID" value="NC_015172.1"/>
</dbReference>
<dbReference type="InterPro" id="IPR029044">
    <property type="entry name" value="Nucleotide-diphossugar_trans"/>
</dbReference>
<proteinExistence type="predicted"/>